<comment type="caution">
    <text evidence="10">The sequence shown here is derived from an EMBL/GenBank/DDBJ whole genome shotgun (WGS) entry which is preliminary data.</text>
</comment>
<dbReference type="SMART" id="SM00388">
    <property type="entry name" value="HisKA"/>
    <property type="match status" value="1"/>
</dbReference>
<dbReference type="PRINTS" id="PR00344">
    <property type="entry name" value="BCTRLSENSOR"/>
</dbReference>
<dbReference type="PANTHER" id="PTHR43711">
    <property type="entry name" value="TWO-COMPONENT HISTIDINE KINASE"/>
    <property type="match status" value="1"/>
</dbReference>
<keyword evidence="11" id="KW-1185">Reference proteome</keyword>
<dbReference type="Proteomes" id="UP001219297">
    <property type="component" value="Unassembled WGS sequence"/>
</dbReference>
<dbReference type="Gene3D" id="3.30.565.10">
    <property type="entry name" value="Histidine kinase-like ATPase, C-terminal domain"/>
    <property type="match status" value="1"/>
</dbReference>
<keyword evidence="5" id="KW-0808">Transferase</keyword>
<evidence type="ECO:0000256" key="1">
    <source>
        <dbReference type="ARBA" id="ARBA00000085"/>
    </source>
</evidence>
<keyword evidence="4" id="KW-0597">Phosphoprotein</keyword>
<feature type="region of interest" description="Disordered" evidence="8">
    <location>
        <begin position="259"/>
        <end position="279"/>
    </location>
</feature>
<dbReference type="InterPro" id="IPR036890">
    <property type="entry name" value="HATPase_C_sf"/>
</dbReference>
<proteinExistence type="predicted"/>
<accession>A0ABT5V9W6</accession>
<evidence type="ECO:0000259" key="9">
    <source>
        <dbReference type="PROSITE" id="PS50109"/>
    </source>
</evidence>
<sequence length="295" mass="31215">MTTWILTALALAGWLTTALLAATMLRRGRDEPTPEFRAGEPAVVAHEMRTPLTLINGAAELLAEESPGPLTDHQRTFVDTIRENSAQAIDIAENFITNLKLSNSSVQLNLSPVDIRATVGAAARQLAQFSDVPLYVDASGGLLPISADRGLVRQLVWNLIANAARHAGEGATITVRIDEGSGGGALIEVTDNGAGIPDSEREKLFTPFATGTSRRPGSGIGMTVVQQIARIHGGKVMVDSARGRGTAVVVYLPAAPPQLPAPQETRTARRSPKTKFPHAFAPARLALPVSGRKES</sequence>
<reference evidence="10 11" key="1">
    <citation type="submission" date="2023-02" db="EMBL/GenBank/DDBJ databases">
        <title>Defining the Infant Male Urobiome and Moving Towards Mechanisms in Urobiome Research.</title>
        <authorList>
            <person name="Reasoner S."/>
            <person name="Flores V."/>
            <person name="Van Horn G."/>
            <person name="Morales G."/>
            <person name="Peard L."/>
            <person name="Abelson B."/>
            <person name="Manuel C."/>
            <person name="Lee J."/>
            <person name="Baker B."/>
            <person name="Williams T."/>
            <person name="Schmitz J."/>
            <person name="Clayton D."/>
            <person name="Hadjifrangiskou M."/>
        </authorList>
    </citation>
    <scope>NUCLEOTIDE SEQUENCE [LARGE SCALE GENOMIC DNA]</scope>
    <source>
        <strain evidence="10 11">AS1053</strain>
    </source>
</reference>
<dbReference type="InterPro" id="IPR003661">
    <property type="entry name" value="HisK_dim/P_dom"/>
</dbReference>
<keyword evidence="7" id="KW-0902">Two-component regulatory system</keyword>
<dbReference type="InterPro" id="IPR050736">
    <property type="entry name" value="Sensor_HK_Regulatory"/>
</dbReference>
<dbReference type="InterPro" id="IPR036097">
    <property type="entry name" value="HisK_dim/P_sf"/>
</dbReference>
<feature type="domain" description="Histidine kinase" evidence="9">
    <location>
        <begin position="43"/>
        <end position="256"/>
    </location>
</feature>
<dbReference type="InterPro" id="IPR005467">
    <property type="entry name" value="His_kinase_dom"/>
</dbReference>
<evidence type="ECO:0000256" key="6">
    <source>
        <dbReference type="ARBA" id="ARBA00022777"/>
    </source>
</evidence>
<dbReference type="EMBL" id="JARBHI010000010">
    <property type="protein sequence ID" value="MDE1656478.1"/>
    <property type="molecule type" value="Genomic_DNA"/>
</dbReference>
<dbReference type="Pfam" id="PF00512">
    <property type="entry name" value="HisKA"/>
    <property type="match status" value="1"/>
</dbReference>
<organism evidence="10 11">
    <name type="scientific">Actinotignum sanguinis</name>
    <dbReference type="NCBI Taxonomy" id="1445614"/>
    <lineage>
        <taxon>Bacteria</taxon>
        <taxon>Bacillati</taxon>
        <taxon>Actinomycetota</taxon>
        <taxon>Actinomycetes</taxon>
        <taxon>Actinomycetales</taxon>
        <taxon>Actinomycetaceae</taxon>
        <taxon>Actinotignum</taxon>
    </lineage>
</organism>
<dbReference type="PANTHER" id="PTHR43711:SF1">
    <property type="entry name" value="HISTIDINE KINASE 1"/>
    <property type="match status" value="1"/>
</dbReference>
<comment type="catalytic activity">
    <reaction evidence="1">
        <text>ATP + protein L-histidine = ADP + protein N-phospho-L-histidine.</text>
        <dbReference type="EC" id="2.7.13.3"/>
    </reaction>
</comment>
<evidence type="ECO:0000313" key="11">
    <source>
        <dbReference type="Proteomes" id="UP001219297"/>
    </source>
</evidence>
<evidence type="ECO:0000256" key="2">
    <source>
        <dbReference type="ARBA" id="ARBA00004236"/>
    </source>
</evidence>
<gene>
    <name evidence="10" type="ORF">PWJ81_05265</name>
</gene>
<evidence type="ECO:0000313" key="10">
    <source>
        <dbReference type="EMBL" id="MDE1656478.1"/>
    </source>
</evidence>
<evidence type="ECO:0000256" key="8">
    <source>
        <dbReference type="SAM" id="MobiDB-lite"/>
    </source>
</evidence>
<evidence type="ECO:0000256" key="4">
    <source>
        <dbReference type="ARBA" id="ARBA00022553"/>
    </source>
</evidence>
<dbReference type="InterPro" id="IPR003594">
    <property type="entry name" value="HATPase_dom"/>
</dbReference>
<dbReference type="SUPFAM" id="SSF47384">
    <property type="entry name" value="Homodimeric domain of signal transducing histidine kinase"/>
    <property type="match status" value="1"/>
</dbReference>
<comment type="subcellular location">
    <subcellularLocation>
        <location evidence="2">Cell membrane</location>
    </subcellularLocation>
</comment>
<dbReference type="InterPro" id="IPR004358">
    <property type="entry name" value="Sig_transdc_His_kin-like_C"/>
</dbReference>
<evidence type="ECO:0000256" key="7">
    <source>
        <dbReference type="ARBA" id="ARBA00023012"/>
    </source>
</evidence>
<dbReference type="Pfam" id="PF02518">
    <property type="entry name" value="HATPase_c"/>
    <property type="match status" value="1"/>
</dbReference>
<dbReference type="CDD" id="cd00075">
    <property type="entry name" value="HATPase"/>
    <property type="match status" value="1"/>
</dbReference>
<dbReference type="SMART" id="SM00387">
    <property type="entry name" value="HATPase_c"/>
    <property type="match status" value="1"/>
</dbReference>
<evidence type="ECO:0000256" key="3">
    <source>
        <dbReference type="ARBA" id="ARBA00012438"/>
    </source>
</evidence>
<dbReference type="SUPFAM" id="SSF55874">
    <property type="entry name" value="ATPase domain of HSP90 chaperone/DNA topoisomerase II/histidine kinase"/>
    <property type="match status" value="1"/>
</dbReference>
<dbReference type="CDD" id="cd00082">
    <property type="entry name" value="HisKA"/>
    <property type="match status" value="1"/>
</dbReference>
<dbReference type="EC" id="2.7.13.3" evidence="3"/>
<dbReference type="Gene3D" id="1.10.287.130">
    <property type="match status" value="1"/>
</dbReference>
<dbReference type="PROSITE" id="PS50109">
    <property type="entry name" value="HIS_KIN"/>
    <property type="match status" value="1"/>
</dbReference>
<evidence type="ECO:0000256" key="5">
    <source>
        <dbReference type="ARBA" id="ARBA00022679"/>
    </source>
</evidence>
<keyword evidence="6 10" id="KW-0418">Kinase</keyword>
<dbReference type="GO" id="GO:0016301">
    <property type="term" value="F:kinase activity"/>
    <property type="evidence" value="ECO:0007669"/>
    <property type="project" value="UniProtKB-KW"/>
</dbReference>
<dbReference type="RefSeq" id="WP_274778519.1">
    <property type="nucleotide sequence ID" value="NZ_CAMXYX010000026.1"/>
</dbReference>
<protein>
    <recommendedName>
        <fullName evidence="3">histidine kinase</fullName>
        <ecNumber evidence="3">2.7.13.3</ecNumber>
    </recommendedName>
</protein>
<name>A0ABT5V9W6_9ACTO</name>